<evidence type="ECO:0000313" key="2">
    <source>
        <dbReference type="EMBL" id="KAK6589983.1"/>
    </source>
</evidence>
<dbReference type="InterPro" id="IPR003008">
    <property type="entry name" value="Tubulin_FtsZ_GTPase"/>
</dbReference>
<dbReference type="GO" id="GO:0005525">
    <property type="term" value="F:GTP binding"/>
    <property type="evidence" value="ECO:0007669"/>
    <property type="project" value="InterPro"/>
</dbReference>
<feature type="non-terminal residue" evidence="2">
    <location>
        <position position="37"/>
    </location>
</feature>
<protein>
    <recommendedName>
        <fullName evidence="1">Tubulin/FtsZ GTPase domain-containing protein</fullName>
    </recommendedName>
</protein>
<dbReference type="Gene3D" id="3.40.50.1440">
    <property type="entry name" value="Tubulin/FtsZ, GTPase domain"/>
    <property type="match status" value="1"/>
</dbReference>
<comment type="caution">
    <text evidence="2">The sequence shown here is derived from an EMBL/GenBank/DDBJ whole genome shotgun (WGS) entry which is preliminary data.</text>
</comment>
<organism evidence="2 3">
    <name type="scientific">Cryptosporidium xiaoi</name>
    <dbReference type="NCBI Taxonomy" id="659607"/>
    <lineage>
        <taxon>Eukaryota</taxon>
        <taxon>Sar</taxon>
        <taxon>Alveolata</taxon>
        <taxon>Apicomplexa</taxon>
        <taxon>Conoidasida</taxon>
        <taxon>Coccidia</taxon>
        <taxon>Eucoccidiorida</taxon>
        <taxon>Eimeriorina</taxon>
        <taxon>Cryptosporidiidae</taxon>
        <taxon>Cryptosporidium</taxon>
    </lineage>
</organism>
<evidence type="ECO:0000313" key="3">
    <source>
        <dbReference type="Proteomes" id="UP001311799"/>
    </source>
</evidence>
<dbReference type="InterPro" id="IPR036525">
    <property type="entry name" value="Tubulin/FtsZ_GTPase_sf"/>
</dbReference>
<accession>A0AAV9XZK0</accession>
<dbReference type="Pfam" id="PF00091">
    <property type="entry name" value="Tubulin"/>
    <property type="match status" value="1"/>
</dbReference>
<dbReference type="AlphaFoldDB" id="A0AAV9XZK0"/>
<dbReference type="EMBL" id="JAWDEY010000010">
    <property type="protein sequence ID" value="KAK6589983.1"/>
    <property type="molecule type" value="Genomic_DNA"/>
</dbReference>
<feature type="domain" description="Tubulin/FtsZ GTPase" evidence="1">
    <location>
        <begin position="3"/>
        <end position="30"/>
    </location>
</feature>
<keyword evidence="3" id="KW-1185">Reference proteome</keyword>
<reference evidence="2 3" key="1">
    <citation type="submission" date="2023-10" db="EMBL/GenBank/DDBJ databases">
        <title>Comparative genomics analysis reveals potential genetic determinants of host preference in Cryptosporidium xiaoi.</title>
        <authorList>
            <person name="Xiao L."/>
            <person name="Li J."/>
        </authorList>
    </citation>
    <scope>NUCLEOTIDE SEQUENCE [LARGE SCALE GENOMIC DNA]</scope>
    <source>
        <strain evidence="2 3">52996</strain>
    </source>
</reference>
<sequence length="37" mass="4038">MREVISIHVGQAGIQIGNACWELFCLEHGINPDGTMP</sequence>
<name>A0AAV9XZK0_9CRYT</name>
<evidence type="ECO:0000259" key="1">
    <source>
        <dbReference type="Pfam" id="PF00091"/>
    </source>
</evidence>
<dbReference type="SUPFAM" id="SSF52490">
    <property type="entry name" value="Tubulin nucleotide-binding domain-like"/>
    <property type="match status" value="1"/>
</dbReference>
<dbReference type="Proteomes" id="UP001311799">
    <property type="component" value="Unassembled WGS sequence"/>
</dbReference>
<gene>
    <name evidence="2" type="ORF">RS030_192988</name>
</gene>
<proteinExistence type="predicted"/>